<name>A0A830H4Y7_9CREN</name>
<sequence length="252" mass="28504">MEFEKLRLERRDRLTFVKFRTGGKLNLVGSKFMVEMVDALKLVERDDSRVLALEGEGNFGAGVDLEELYEVSKNSDAVSKFFSSLRELFINLLRFRKPVVSLVTGVAYGASLELAILSDFVISSPEAKFSSPGMRWGLFPPVLLALGPSIMGTRRLNRFILTGEEVDAREAATMGLVDLVSPDPERELERLSKELLRNGPQVLALAKRLRTRDVEERILLYMKELVVQATTDEVKEGLRAFVFRRTPPWVPR</sequence>
<protein>
    <submittedName>
        <fullName evidence="2">Enoyl-CoA hydratase</fullName>
    </submittedName>
</protein>
<reference evidence="2" key="2">
    <citation type="submission" date="2020-09" db="EMBL/GenBank/DDBJ databases">
        <authorList>
            <person name="Sun Q."/>
            <person name="Ohkuma M."/>
        </authorList>
    </citation>
    <scope>NUCLEOTIDE SEQUENCE</scope>
    <source>
        <strain evidence="2">JCM 31740</strain>
    </source>
</reference>
<proteinExistence type="inferred from homology"/>
<dbReference type="Pfam" id="PF00378">
    <property type="entry name" value="ECH_1"/>
    <property type="match status" value="1"/>
</dbReference>
<gene>
    <name evidence="2" type="ORF">GCM10007116_21110</name>
</gene>
<reference evidence="2" key="1">
    <citation type="journal article" date="2014" name="Int. J. Syst. Evol. Microbiol.">
        <title>Complete genome sequence of Corynebacterium casei LMG S-19264T (=DSM 44701T), isolated from a smear-ripened cheese.</title>
        <authorList>
            <consortium name="US DOE Joint Genome Institute (JGI-PGF)"/>
            <person name="Walter F."/>
            <person name="Albersmeier A."/>
            <person name="Kalinowski J."/>
            <person name="Ruckert C."/>
        </authorList>
    </citation>
    <scope>NUCLEOTIDE SEQUENCE</scope>
    <source>
        <strain evidence="2">JCM 31740</strain>
    </source>
</reference>
<dbReference type="PANTHER" id="PTHR42964:SF1">
    <property type="entry name" value="POLYKETIDE BIOSYNTHESIS ENOYL-COA HYDRATASE PKSH-RELATED"/>
    <property type="match status" value="1"/>
</dbReference>
<evidence type="ECO:0000313" key="2">
    <source>
        <dbReference type="EMBL" id="GGU04085.1"/>
    </source>
</evidence>
<dbReference type="RefSeq" id="WP_188848657.1">
    <property type="nucleotide sequence ID" value="NZ_BMQS01000027.1"/>
</dbReference>
<comment type="caution">
    <text evidence="2">The sequence shown here is derived from an EMBL/GenBank/DDBJ whole genome shotgun (WGS) entry which is preliminary data.</text>
</comment>
<dbReference type="AlphaFoldDB" id="A0A830H4Y7"/>
<dbReference type="Proteomes" id="UP000616143">
    <property type="component" value="Unassembled WGS sequence"/>
</dbReference>
<dbReference type="EMBL" id="BMQS01000027">
    <property type="protein sequence ID" value="GGU04085.1"/>
    <property type="molecule type" value="Genomic_DNA"/>
</dbReference>
<accession>A0A830H4Y7</accession>
<dbReference type="SUPFAM" id="SSF52096">
    <property type="entry name" value="ClpP/crotonase"/>
    <property type="match status" value="1"/>
</dbReference>
<organism evidence="2 3">
    <name type="scientific">Sulfodiicoccus acidiphilus</name>
    <dbReference type="NCBI Taxonomy" id="1670455"/>
    <lineage>
        <taxon>Archaea</taxon>
        <taxon>Thermoproteota</taxon>
        <taxon>Thermoprotei</taxon>
        <taxon>Sulfolobales</taxon>
        <taxon>Sulfolobaceae</taxon>
        <taxon>Sulfodiicoccus</taxon>
    </lineage>
</organism>
<dbReference type="CDD" id="cd06558">
    <property type="entry name" value="crotonase-like"/>
    <property type="match status" value="1"/>
</dbReference>
<dbReference type="InterPro" id="IPR029045">
    <property type="entry name" value="ClpP/crotonase-like_dom_sf"/>
</dbReference>
<dbReference type="Gene3D" id="3.90.226.10">
    <property type="entry name" value="2-enoyl-CoA Hydratase, Chain A, domain 1"/>
    <property type="match status" value="1"/>
</dbReference>
<dbReference type="OrthoDB" id="27846at2157"/>
<evidence type="ECO:0000313" key="3">
    <source>
        <dbReference type="Proteomes" id="UP000616143"/>
    </source>
</evidence>
<dbReference type="InterPro" id="IPR001753">
    <property type="entry name" value="Enoyl-CoA_hydra/iso"/>
</dbReference>
<dbReference type="PANTHER" id="PTHR42964">
    <property type="entry name" value="ENOYL-COA HYDRATASE"/>
    <property type="match status" value="1"/>
</dbReference>
<comment type="similarity">
    <text evidence="1">Belongs to the enoyl-CoA hydratase/isomerase family.</text>
</comment>
<evidence type="ECO:0000256" key="1">
    <source>
        <dbReference type="ARBA" id="ARBA00005254"/>
    </source>
</evidence>
<dbReference type="InterPro" id="IPR051683">
    <property type="entry name" value="Enoyl-CoA_Hydratase/Isomerase"/>
</dbReference>